<dbReference type="PANTHER" id="PTHR43806">
    <property type="entry name" value="PEPTIDASE S8"/>
    <property type="match status" value="1"/>
</dbReference>
<feature type="region of interest" description="Disordered" evidence="6">
    <location>
        <begin position="272"/>
        <end position="332"/>
    </location>
</feature>
<evidence type="ECO:0000259" key="8">
    <source>
        <dbReference type="Pfam" id="PF00082"/>
    </source>
</evidence>
<evidence type="ECO:0000313" key="9">
    <source>
        <dbReference type="EMBL" id="GAA4944666.1"/>
    </source>
</evidence>
<keyword evidence="4 5" id="KW-0720">Serine protease</keyword>
<evidence type="ECO:0000256" key="3">
    <source>
        <dbReference type="ARBA" id="ARBA00022801"/>
    </source>
</evidence>
<feature type="compositionally biased region" description="Low complexity" evidence="6">
    <location>
        <begin position="295"/>
        <end position="332"/>
    </location>
</feature>
<accession>A0ABP9GJC8</accession>
<organism evidence="9 10">
    <name type="scientific">Yinghuangia aomiensis</name>
    <dbReference type="NCBI Taxonomy" id="676205"/>
    <lineage>
        <taxon>Bacteria</taxon>
        <taxon>Bacillati</taxon>
        <taxon>Actinomycetota</taxon>
        <taxon>Actinomycetes</taxon>
        <taxon>Kitasatosporales</taxon>
        <taxon>Streptomycetaceae</taxon>
        <taxon>Yinghuangia</taxon>
    </lineage>
</organism>
<dbReference type="InterPro" id="IPR000209">
    <property type="entry name" value="Peptidase_S8/S53_dom"/>
</dbReference>
<dbReference type="SUPFAM" id="SSF52743">
    <property type="entry name" value="Subtilisin-like"/>
    <property type="match status" value="1"/>
</dbReference>
<dbReference type="Pfam" id="PF00082">
    <property type="entry name" value="Peptidase_S8"/>
    <property type="match status" value="1"/>
</dbReference>
<name>A0ABP9GJC8_9ACTN</name>
<evidence type="ECO:0000256" key="6">
    <source>
        <dbReference type="SAM" id="MobiDB-lite"/>
    </source>
</evidence>
<dbReference type="InterPro" id="IPR015500">
    <property type="entry name" value="Peptidase_S8_subtilisin-rel"/>
</dbReference>
<dbReference type="InterPro" id="IPR050131">
    <property type="entry name" value="Peptidase_S8_subtilisin-like"/>
</dbReference>
<keyword evidence="7" id="KW-0812">Transmembrane</keyword>
<dbReference type="PRINTS" id="PR00723">
    <property type="entry name" value="SUBTILISIN"/>
</dbReference>
<proteinExistence type="inferred from homology"/>
<dbReference type="Proteomes" id="UP001500466">
    <property type="component" value="Unassembled WGS sequence"/>
</dbReference>
<evidence type="ECO:0000256" key="5">
    <source>
        <dbReference type="PROSITE-ProRule" id="PRU01240"/>
    </source>
</evidence>
<dbReference type="PANTHER" id="PTHR43806:SF11">
    <property type="entry name" value="CEREVISIN-RELATED"/>
    <property type="match status" value="1"/>
</dbReference>
<keyword evidence="3 5" id="KW-0378">Hydrolase</keyword>
<feature type="active site" description="Charge relay system" evidence="5">
    <location>
        <position position="28"/>
    </location>
</feature>
<keyword evidence="10" id="KW-1185">Reference proteome</keyword>
<gene>
    <name evidence="9" type="ORF">GCM10023205_00310</name>
</gene>
<feature type="active site" description="Charge relay system" evidence="5">
    <location>
        <position position="58"/>
    </location>
</feature>
<dbReference type="Gene3D" id="3.40.50.200">
    <property type="entry name" value="Peptidase S8/S53 domain"/>
    <property type="match status" value="1"/>
</dbReference>
<keyword evidence="2 5" id="KW-0645">Protease</keyword>
<evidence type="ECO:0000256" key="7">
    <source>
        <dbReference type="SAM" id="Phobius"/>
    </source>
</evidence>
<feature type="transmembrane region" description="Helical" evidence="7">
    <location>
        <begin position="338"/>
        <end position="359"/>
    </location>
</feature>
<evidence type="ECO:0000313" key="10">
    <source>
        <dbReference type="Proteomes" id="UP001500466"/>
    </source>
</evidence>
<feature type="domain" description="Peptidase S8/S53" evidence="8">
    <location>
        <begin position="19"/>
        <end position="266"/>
    </location>
</feature>
<dbReference type="PROSITE" id="PS51892">
    <property type="entry name" value="SUBTILASE"/>
    <property type="match status" value="1"/>
</dbReference>
<feature type="region of interest" description="Disordered" evidence="6">
    <location>
        <begin position="364"/>
        <end position="390"/>
    </location>
</feature>
<comment type="similarity">
    <text evidence="1 5">Belongs to the peptidase S8 family.</text>
</comment>
<feature type="compositionally biased region" description="Pro residues" evidence="6">
    <location>
        <begin position="381"/>
        <end position="390"/>
    </location>
</feature>
<reference evidence="10" key="1">
    <citation type="journal article" date="2019" name="Int. J. Syst. Evol. Microbiol.">
        <title>The Global Catalogue of Microorganisms (GCM) 10K type strain sequencing project: providing services to taxonomists for standard genome sequencing and annotation.</title>
        <authorList>
            <consortium name="The Broad Institute Genomics Platform"/>
            <consortium name="The Broad Institute Genome Sequencing Center for Infectious Disease"/>
            <person name="Wu L."/>
            <person name="Ma J."/>
        </authorList>
    </citation>
    <scope>NUCLEOTIDE SEQUENCE [LARGE SCALE GENOMIC DNA]</scope>
    <source>
        <strain evidence="10">JCM 17986</strain>
    </source>
</reference>
<dbReference type="InterPro" id="IPR036852">
    <property type="entry name" value="Peptidase_S8/S53_dom_sf"/>
</dbReference>
<feature type="active site" description="Charge relay system" evidence="5">
    <location>
        <position position="217"/>
    </location>
</feature>
<dbReference type="PROSITE" id="PS00136">
    <property type="entry name" value="SUBTILASE_ASP"/>
    <property type="match status" value="1"/>
</dbReference>
<sequence length="390" mass="38763">MQWYLDAWKIDEVWKISRGQGITVALIDSGVNADHADLQGQVLPSAKEGDSDTQGKGHGTSMAALIAGTGKGVAGHGVYGIAPEAKVLPYQVPFNMGVLGMGAMIDALNAAAESSAKIINVSMGSAADPGLAQAIALAQSRGKLVIAGVGNLETPVSGGRAYPAAYPGVLGVSAFDRSGTFWSGSYQGDLVSISAPGVDIVSACNGPTGYCKGSGTSNSTALASGVAALVWSQHPDWTANQVIKVLIDSANKPSDGSGLDNMLGYGGISPRRALGWTGDPGPPDVNPLVGKRGDPPAASASASPSAAPSAASAAPAPADSPAPVQAAPSNSGGSSNNLIVIGAIIGGVVVLAALTVLVLRGRRRPPPPAAPGAGGEAPYADYPPPPSREP</sequence>
<keyword evidence="7" id="KW-1133">Transmembrane helix</keyword>
<protein>
    <recommendedName>
        <fullName evidence="8">Peptidase S8/S53 domain-containing protein</fullName>
    </recommendedName>
</protein>
<evidence type="ECO:0000256" key="1">
    <source>
        <dbReference type="ARBA" id="ARBA00011073"/>
    </source>
</evidence>
<dbReference type="EMBL" id="BAABHS010000001">
    <property type="protein sequence ID" value="GAA4944666.1"/>
    <property type="molecule type" value="Genomic_DNA"/>
</dbReference>
<evidence type="ECO:0000256" key="2">
    <source>
        <dbReference type="ARBA" id="ARBA00022670"/>
    </source>
</evidence>
<comment type="caution">
    <text evidence="9">The sequence shown here is derived from an EMBL/GenBank/DDBJ whole genome shotgun (WGS) entry which is preliminary data.</text>
</comment>
<dbReference type="InterPro" id="IPR023827">
    <property type="entry name" value="Peptidase_S8_Asp-AS"/>
</dbReference>
<evidence type="ECO:0000256" key="4">
    <source>
        <dbReference type="ARBA" id="ARBA00022825"/>
    </source>
</evidence>
<keyword evidence="7" id="KW-0472">Membrane</keyword>